<sequence>MPDRHSRVPAQLKNKARKGVSSGGPECPLVDLCQQHAGKVDLYSRYQCRYHDCSVPQELGHKSQCRLPDAQTWGSNPFCTLAICSNVFGQPVYHSLSLLRIPLKGTAPHNVPSVVKLRCIEGPRVTRSGTIEKPSDGGRGYVYRAPSDQCGTSESGCIRSIELPHNLLTVRPWFSSHPVTLVKIEQPVNVWNRVQAPRENSPLFCDQSGHFLFIIYHLSIPVYLPLALDTPPILLAGYRSGNIIRGYGYGLQTSSLVR</sequence>
<gene>
    <name evidence="2" type="ORF">H5410_050201</name>
</gene>
<evidence type="ECO:0000313" key="3">
    <source>
        <dbReference type="Proteomes" id="UP000824120"/>
    </source>
</evidence>
<dbReference type="AlphaFoldDB" id="A0A9J5WXA0"/>
<evidence type="ECO:0000313" key="2">
    <source>
        <dbReference type="EMBL" id="KAG5579574.1"/>
    </source>
</evidence>
<dbReference type="Proteomes" id="UP000824120">
    <property type="component" value="Chromosome 10"/>
</dbReference>
<keyword evidence="3" id="KW-1185">Reference proteome</keyword>
<accession>A0A9J5WXA0</accession>
<feature type="region of interest" description="Disordered" evidence="1">
    <location>
        <begin position="1"/>
        <end position="24"/>
    </location>
</feature>
<protein>
    <submittedName>
        <fullName evidence="2">Uncharacterized protein</fullName>
    </submittedName>
</protein>
<reference evidence="2 3" key="1">
    <citation type="submission" date="2020-09" db="EMBL/GenBank/DDBJ databases">
        <title>De no assembly of potato wild relative species, Solanum commersonii.</title>
        <authorList>
            <person name="Cho K."/>
        </authorList>
    </citation>
    <scope>NUCLEOTIDE SEQUENCE [LARGE SCALE GENOMIC DNA]</scope>
    <source>
        <strain evidence="2">LZ3.2</strain>
        <tissue evidence="2">Leaf</tissue>
    </source>
</reference>
<comment type="caution">
    <text evidence="2">The sequence shown here is derived from an EMBL/GenBank/DDBJ whole genome shotgun (WGS) entry which is preliminary data.</text>
</comment>
<evidence type="ECO:0000256" key="1">
    <source>
        <dbReference type="SAM" id="MobiDB-lite"/>
    </source>
</evidence>
<organism evidence="2 3">
    <name type="scientific">Solanum commersonii</name>
    <name type="common">Commerson's wild potato</name>
    <name type="synonym">Commerson's nightshade</name>
    <dbReference type="NCBI Taxonomy" id="4109"/>
    <lineage>
        <taxon>Eukaryota</taxon>
        <taxon>Viridiplantae</taxon>
        <taxon>Streptophyta</taxon>
        <taxon>Embryophyta</taxon>
        <taxon>Tracheophyta</taxon>
        <taxon>Spermatophyta</taxon>
        <taxon>Magnoliopsida</taxon>
        <taxon>eudicotyledons</taxon>
        <taxon>Gunneridae</taxon>
        <taxon>Pentapetalae</taxon>
        <taxon>asterids</taxon>
        <taxon>lamiids</taxon>
        <taxon>Solanales</taxon>
        <taxon>Solanaceae</taxon>
        <taxon>Solanoideae</taxon>
        <taxon>Solaneae</taxon>
        <taxon>Solanum</taxon>
    </lineage>
</organism>
<dbReference type="EMBL" id="JACXVP010000010">
    <property type="protein sequence ID" value="KAG5579574.1"/>
    <property type="molecule type" value="Genomic_DNA"/>
</dbReference>
<proteinExistence type="predicted"/>
<name>A0A9J5WXA0_SOLCO</name>